<evidence type="ECO:0000256" key="1">
    <source>
        <dbReference type="ARBA" id="ARBA00000552"/>
    </source>
</evidence>
<dbReference type="Gene3D" id="2.60.120.10">
    <property type="entry name" value="Jelly Rolls"/>
    <property type="match status" value="1"/>
</dbReference>
<dbReference type="GO" id="GO:0008270">
    <property type="term" value="F:zinc ion binding"/>
    <property type="evidence" value="ECO:0007669"/>
    <property type="project" value="UniProtKB-UniRule"/>
</dbReference>
<evidence type="ECO:0000313" key="9">
    <source>
        <dbReference type="Proteomes" id="UP000238563"/>
    </source>
</evidence>
<feature type="binding site" evidence="7">
    <location>
        <position position="203"/>
    </location>
    <ligand>
        <name>Zn(2+)</name>
        <dbReference type="ChEBI" id="CHEBI:29105"/>
    </ligand>
</feature>
<dbReference type="PIRSF" id="PIRSF006625">
    <property type="entry name" value="KduI"/>
    <property type="match status" value="1"/>
</dbReference>
<evidence type="ECO:0000256" key="3">
    <source>
        <dbReference type="ARBA" id="ARBA00008086"/>
    </source>
</evidence>
<accession>A0A2S9JQH4</accession>
<dbReference type="EC" id="5.3.1.17" evidence="7"/>
<feature type="binding site" evidence="7">
    <location>
        <position position="198"/>
    </location>
    <ligand>
        <name>Zn(2+)</name>
        <dbReference type="ChEBI" id="CHEBI:29105"/>
    </ligand>
</feature>
<evidence type="ECO:0000256" key="6">
    <source>
        <dbReference type="ARBA" id="ARBA00023235"/>
    </source>
</evidence>
<evidence type="ECO:0000256" key="4">
    <source>
        <dbReference type="ARBA" id="ARBA00022723"/>
    </source>
</evidence>
<keyword evidence="6 7" id="KW-0413">Isomerase</keyword>
<dbReference type="AlphaFoldDB" id="A0A2S9JQH4"/>
<dbReference type="GO" id="GO:0008697">
    <property type="term" value="F:4-deoxy-L-threo-5-hexosulose-uronate ketol-isomerase activity"/>
    <property type="evidence" value="ECO:0007669"/>
    <property type="project" value="UniProtKB-UniRule"/>
</dbReference>
<dbReference type="InterPro" id="IPR021120">
    <property type="entry name" value="KduI/IolB_isomerase"/>
</dbReference>
<dbReference type="InterPro" id="IPR011051">
    <property type="entry name" value="RmlC_Cupin_sf"/>
</dbReference>
<dbReference type="EMBL" id="PVBT01000002">
    <property type="protein sequence ID" value="PRD55444.1"/>
    <property type="molecule type" value="Genomic_DNA"/>
</dbReference>
<evidence type="ECO:0000313" key="8">
    <source>
        <dbReference type="EMBL" id="PRD55444.1"/>
    </source>
</evidence>
<dbReference type="OrthoDB" id="9770644at2"/>
<name>A0A2S9JQH4_9HYPH</name>
<dbReference type="GO" id="GO:0042840">
    <property type="term" value="P:D-glucuronate catabolic process"/>
    <property type="evidence" value="ECO:0007669"/>
    <property type="project" value="TreeGrafter"/>
</dbReference>
<gene>
    <name evidence="7" type="primary">kduI</name>
    <name evidence="8" type="ORF">C5750_09830</name>
</gene>
<comment type="function">
    <text evidence="7">Catalyzes the isomerization of 5-dehydro-4-deoxy-D-glucuronate to 3-deoxy-D-glycero-2,5-hexodiulosonate.</text>
</comment>
<comment type="cofactor">
    <cofactor evidence="7">
        <name>Zn(2+)</name>
        <dbReference type="ChEBI" id="CHEBI:29105"/>
    </cofactor>
    <text evidence="7">Binds 1 zinc ion per subunit.</text>
</comment>
<proteinExistence type="inferred from homology"/>
<dbReference type="UniPathway" id="UPA00545">
    <property type="reaction ID" value="UER00826"/>
</dbReference>
<dbReference type="GO" id="GO:0045490">
    <property type="term" value="P:pectin catabolic process"/>
    <property type="evidence" value="ECO:0007669"/>
    <property type="project" value="UniProtKB-UniRule"/>
</dbReference>
<dbReference type="Pfam" id="PF04962">
    <property type="entry name" value="KduI"/>
    <property type="match status" value="1"/>
</dbReference>
<dbReference type="RefSeq" id="WP_105733673.1">
    <property type="nucleotide sequence ID" value="NZ_PVBT01000002.1"/>
</dbReference>
<dbReference type="Proteomes" id="UP000238563">
    <property type="component" value="Unassembled WGS sequence"/>
</dbReference>
<dbReference type="GO" id="GO:0019698">
    <property type="term" value="P:D-galacturonate catabolic process"/>
    <property type="evidence" value="ECO:0007669"/>
    <property type="project" value="TreeGrafter"/>
</dbReference>
<keyword evidence="5 7" id="KW-0862">Zinc</keyword>
<dbReference type="InterPro" id="IPR014710">
    <property type="entry name" value="RmlC-like_jellyroll"/>
</dbReference>
<comment type="similarity">
    <text evidence="3 7">Belongs to the KduI family.</text>
</comment>
<keyword evidence="9" id="KW-1185">Reference proteome</keyword>
<evidence type="ECO:0000256" key="2">
    <source>
        <dbReference type="ARBA" id="ARBA00005148"/>
    </source>
</evidence>
<evidence type="ECO:0000256" key="5">
    <source>
        <dbReference type="ARBA" id="ARBA00022833"/>
    </source>
</evidence>
<dbReference type="InterPro" id="IPR007045">
    <property type="entry name" value="KduI"/>
</dbReference>
<organism evidence="8 9">
    <name type="scientific">Phyllobacterium myrsinacearum</name>
    <dbReference type="NCBI Taxonomy" id="28101"/>
    <lineage>
        <taxon>Bacteria</taxon>
        <taxon>Pseudomonadati</taxon>
        <taxon>Pseudomonadota</taxon>
        <taxon>Alphaproteobacteria</taxon>
        <taxon>Hyphomicrobiales</taxon>
        <taxon>Phyllobacteriaceae</taxon>
        <taxon>Phyllobacterium</taxon>
    </lineage>
</organism>
<feature type="binding site" evidence="7">
    <location>
        <position position="196"/>
    </location>
    <ligand>
        <name>Zn(2+)</name>
        <dbReference type="ChEBI" id="CHEBI:29105"/>
    </ligand>
</feature>
<dbReference type="PANTHER" id="PTHR38461">
    <property type="entry name" value="4-DEOXY-L-THREO-5-HEXOSULOSE-URONATE KETOL-ISOMERASE"/>
    <property type="match status" value="1"/>
</dbReference>
<dbReference type="HAMAP" id="MF_00687">
    <property type="entry name" value="KduI"/>
    <property type="match status" value="1"/>
</dbReference>
<comment type="caution">
    <text evidence="8">The sequence shown here is derived from an EMBL/GenBank/DDBJ whole genome shotgun (WGS) entry which is preliminary data.</text>
</comment>
<feature type="binding site" evidence="7">
    <location>
        <position position="245"/>
    </location>
    <ligand>
        <name>Zn(2+)</name>
        <dbReference type="ChEBI" id="CHEBI:29105"/>
    </ligand>
</feature>
<evidence type="ECO:0000256" key="7">
    <source>
        <dbReference type="HAMAP-Rule" id="MF_00687"/>
    </source>
</evidence>
<sequence length="278" mass="30902">MKIEVRQVSHPDAVRAYGTDDLRRHFLIESIFETDEIVLTYSHIDRLVIGGALPASKPLTLTAPTPIGQEFFLAQREMGVINIGGAGRVTLDGAIHTLDPRDCLYIGKGVAEVVFESIDPANPAKFYLLSTPAHAAHPSTLIKPERAKHIRLGDQLTSNKRTIFQYIHPEVCDSCQLVMGLTQLDPGNMWNTMPSHTHDRRSEAYLYFDLANDQRVFHMMGDPSETRHLVVANEQAIISPGWSIHSGVGTSNYAFIWAMGGDNKSFTDMDHIPISALR</sequence>
<comment type="pathway">
    <text evidence="2 7">Glycan metabolism; pectin degradation; 2-dehydro-3-deoxy-D-gluconate from pectin: step 4/5.</text>
</comment>
<protein>
    <recommendedName>
        <fullName evidence="7">4-deoxy-L-threo-5-hexosulose-uronate ketol-isomerase</fullName>
        <ecNumber evidence="7">5.3.1.17</ecNumber>
    </recommendedName>
    <alternativeName>
        <fullName evidence="7">5-keto-4-deoxyuronate isomerase</fullName>
    </alternativeName>
    <alternativeName>
        <fullName evidence="7">DKI isomerase</fullName>
    </alternativeName>
</protein>
<dbReference type="PANTHER" id="PTHR38461:SF1">
    <property type="entry name" value="4-DEOXY-L-THREO-5-HEXOSULOSE-URONATE KETOL-ISOMERASE"/>
    <property type="match status" value="1"/>
</dbReference>
<dbReference type="InterPro" id="IPR027449">
    <property type="entry name" value="KduI_N"/>
</dbReference>
<comment type="catalytic activity">
    <reaction evidence="1 7">
        <text>5-dehydro-4-deoxy-D-glucuronate = 3-deoxy-D-glycero-2,5-hexodiulosonate</text>
        <dbReference type="Rhea" id="RHEA:23896"/>
        <dbReference type="ChEBI" id="CHEBI:17117"/>
        <dbReference type="ChEBI" id="CHEBI:29071"/>
        <dbReference type="EC" id="5.3.1.17"/>
    </reaction>
</comment>
<dbReference type="NCBIfam" id="NF002091">
    <property type="entry name" value="PRK00924.1"/>
    <property type="match status" value="1"/>
</dbReference>
<dbReference type="CDD" id="cd20294">
    <property type="entry name" value="cupin_KduI_N"/>
    <property type="match status" value="1"/>
</dbReference>
<dbReference type="SUPFAM" id="SSF51182">
    <property type="entry name" value="RmlC-like cupins"/>
    <property type="match status" value="1"/>
</dbReference>
<dbReference type="Gene3D" id="2.60.120.520">
    <property type="entry name" value="pectin degrading enzyme 5-keto 4- deoxyuronate isomerase, domain 1"/>
    <property type="match status" value="1"/>
</dbReference>
<reference evidence="8 9" key="1">
    <citation type="submission" date="2018-02" db="EMBL/GenBank/DDBJ databases">
        <title>The draft genome of Phyllobacterium myrsinacearum DSM5892.</title>
        <authorList>
            <person name="Li L."/>
            <person name="Liu L."/>
            <person name="Zhang X."/>
            <person name="Wang T."/>
        </authorList>
    </citation>
    <scope>NUCLEOTIDE SEQUENCE [LARGE SCALE GENOMIC DNA]</scope>
    <source>
        <strain evidence="8 9">DSM 5892</strain>
    </source>
</reference>
<dbReference type="CDD" id="cd20491">
    <property type="entry name" value="cupin_KduI_C"/>
    <property type="match status" value="1"/>
</dbReference>
<keyword evidence="4 7" id="KW-0479">Metal-binding</keyword>